<reference evidence="1" key="1">
    <citation type="journal article" date="2020" name="Stud. Mycol.">
        <title>101 Dothideomycetes genomes: a test case for predicting lifestyles and emergence of pathogens.</title>
        <authorList>
            <person name="Haridas S."/>
            <person name="Albert R."/>
            <person name="Binder M."/>
            <person name="Bloem J."/>
            <person name="Labutti K."/>
            <person name="Salamov A."/>
            <person name="Andreopoulos B."/>
            <person name="Baker S."/>
            <person name="Barry K."/>
            <person name="Bills G."/>
            <person name="Bluhm B."/>
            <person name="Cannon C."/>
            <person name="Castanera R."/>
            <person name="Culley D."/>
            <person name="Daum C."/>
            <person name="Ezra D."/>
            <person name="Gonzalez J."/>
            <person name="Henrissat B."/>
            <person name="Kuo A."/>
            <person name="Liang C."/>
            <person name="Lipzen A."/>
            <person name="Lutzoni F."/>
            <person name="Magnuson J."/>
            <person name="Mondo S."/>
            <person name="Nolan M."/>
            <person name="Ohm R."/>
            <person name="Pangilinan J."/>
            <person name="Park H.-J."/>
            <person name="Ramirez L."/>
            <person name="Alfaro M."/>
            <person name="Sun H."/>
            <person name="Tritt A."/>
            <person name="Yoshinaga Y."/>
            <person name="Zwiers L.-H."/>
            <person name="Turgeon B."/>
            <person name="Goodwin S."/>
            <person name="Spatafora J."/>
            <person name="Crous P."/>
            <person name="Grigoriev I."/>
        </authorList>
    </citation>
    <scope>NUCLEOTIDE SEQUENCE</scope>
    <source>
        <strain evidence="1">CBS 107.79</strain>
    </source>
</reference>
<accession>A0A6A5VEE2</accession>
<dbReference type="Proteomes" id="UP000800036">
    <property type="component" value="Unassembled WGS sequence"/>
</dbReference>
<dbReference type="AlphaFoldDB" id="A0A6A5VEE2"/>
<sequence>MWPSICNAHGPRPGLFAAHIELQKATVARSCSGVTLSVLTIPTCNWIAYARRSLSPAPAPAIITYRFPANQRLRERSKQLARFIGGVFSRTLLSAPQLSTTSTLHCPPLPVAHGLFCAIPSRNPSPVVLSCAVRSISVALRSNVRSVTAPSPCPMRPAWPPCPASLRCPGSSSVCML</sequence>
<evidence type="ECO:0000313" key="2">
    <source>
        <dbReference type="Proteomes" id="UP000800036"/>
    </source>
</evidence>
<evidence type="ECO:0000313" key="1">
    <source>
        <dbReference type="EMBL" id="KAF1975863.1"/>
    </source>
</evidence>
<gene>
    <name evidence="1" type="ORF">BU23DRAFT_69318</name>
</gene>
<organism evidence="1 2">
    <name type="scientific">Bimuria novae-zelandiae CBS 107.79</name>
    <dbReference type="NCBI Taxonomy" id="1447943"/>
    <lineage>
        <taxon>Eukaryota</taxon>
        <taxon>Fungi</taxon>
        <taxon>Dikarya</taxon>
        <taxon>Ascomycota</taxon>
        <taxon>Pezizomycotina</taxon>
        <taxon>Dothideomycetes</taxon>
        <taxon>Pleosporomycetidae</taxon>
        <taxon>Pleosporales</taxon>
        <taxon>Massarineae</taxon>
        <taxon>Didymosphaeriaceae</taxon>
        <taxon>Bimuria</taxon>
    </lineage>
</organism>
<dbReference type="EMBL" id="ML976669">
    <property type="protein sequence ID" value="KAF1975863.1"/>
    <property type="molecule type" value="Genomic_DNA"/>
</dbReference>
<proteinExistence type="predicted"/>
<keyword evidence="2" id="KW-1185">Reference proteome</keyword>
<name>A0A6A5VEE2_9PLEO</name>
<protein>
    <submittedName>
        <fullName evidence="1">Uncharacterized protein</fullName>
    </submittedName>
</protein>